<accession>A0ABR7LG76</accession>
<evidence type="ECO:0000313" key="2">
    <source>
        <dbReference type="EMBL" id="MBC6451720.1"/>
    </source>
</evidence>
<dbReference type="Proteomes" id="UP000734823">
    <property type="component" value="Unassembled WGS sequence"/>
</dbReference>
<gene>
    <name evidence="2" type="ORF">GPZ80_31710</name>
</gene>
<evidence type="ECO:0000313" key="3">
    <source>
        <dbReference type="Proteomes" id="UP000734823"/>
    </source>
</evidence>
<feature type="signal peptide" evidence="1">
    <location>
        <begin position="1"/>
        <end position="17"/>
    </location>
</feature>
<evidence type="ECO:0008006" key="4">
    <source>
        <dbReference type="Google" id="ProtNLM"/>
    </source>
</evidence>
<proteinExistence type="predicted"/>
<dbReference type="EMBL" id="JABVED010000043">
    <property type="protein sequence ID" value="MBC6451720.1"/>
    <property type="molecule type" value="Genomic_DNA"/>
</dbReference>
<feature type="chain" id="PRO_5046541256" description="Secreted protein" evidence="1">
    <location>
        <begin position="18"/>
        <end position="174"/>
    </location>
</feature>
<evidence type="ECO:0000256" key="1">
    <source>
        <dbReference type="SAM" id="SignalP"/>
    </source>
</evidence>
<organism evidence="2 3">
    <name type="scientific">Actinokineospora xionganensis</name>
    <dbReference type="NCBI Taxonomy" id="2684470"/>
    <lineage>
        <taxon>Bacteria</taxon>
        <taxon>Bacillati</taxon>
        <taxon>Actinomycetota</taxon>
        <taxon>Actinomycetes</taxon>
        <taxon>Pseudonocardiales</taxon>
        <taxon>Pseudonocardiaceae</taxon>
        <taxon>Actinokineospora</taxon>
    </lineage>
</organism>
<sequence>MALSTLTSFLVAIIAGGATLVATGQANEKDRDIRRDTVEQSLREEARRKRETVYARFAETSNRYNVATSLILKKCPGLEGATKSPTTEDCPTSEPFNQARYEFQGTINDIYLFGTPEAQRAARRISDHLPAGIESKLRDDPIRASDPKGFSDRYAEFLTVACRDVRIDPGQPCE</sequence>
<keyword evidence="1" id="KW-0732">Signal</keyword>
<name>A0ABR7LG76_9PSEU</name>
<dbReference type="RefSeq" id="WP_187224785.1">
    <property type="nucleotide sequence ID" value="NZ_JABVED010000043.1"/>
</dbReference>
<comment type="caution">
    <text evidence="2">The sequence shown here is derived from an EMBL/GenBank/DDBJ whole genome shotgun (WGS) entry which is preliminary data.</text>
</comment>
<reference evidence="2 3" key="1">
    <citation type="submission" date="2020-06" db="EMBL/GenBank/DDBJ databases">
        <title>Actinokineospora xiongansis sp. nov., isolated from soil of Baiyangdian.</title>
        <authorList>
            <person name="Zhang X."/>
        </authorList>
    </citation>
    <scope>NUCLEOTIDE SEQUENCE [LARGE SCALE GENOMIC DNA]</scope>
    <source>
        <strain evidence="2 3">HBU206404</strain>
    </source>
</reference>
<keyword evidence="3" id="KW-1185">Reference proteome</keyword>
<protein>
    <recommendedName>
        <fullName evidence="4">Secreted protein</fullName>
    </recommendedName>
</protein>